<dbReference type="InterPro" id="IPR012291">
    <property type="entry name" value="CBM2_carb-bd_dom_sf"/>
</dbReference>
<organism evidence="3 4">
    <name type="scientific">Micromonospora inyonensis</name>
    <dbReference type="NCBI Taxonomy" id="47866"/>
    <lineage>
        <taxon>Bacteria</taxon>
        <taxon>Bacillati</taxon>
        <taxon>Actinomycetota</taxon>
        <taxon>Actinomycetes</taxon>
        <taxon>Micromonosporales</taxon>
        <taxon>Micromonosporaceae</taxon>
        <taxon>Micromonospora</taxon>
    </lineage>
</organism>
<feature type="region of interest" description="Disordered" evidence="1">
    <location>
        <begin position="1"/>
        <end position="21"/>
    </location>
</feature>
<dbReference type="AlphaFoldDB" id="A0A1C6SFF9"/>
<dbReference type="GO" id="GO:0004553">
    <property type="term" value="F:hydrolase activity, hydrolyzing O-glycosyl compounds"/>
    <property type="evidence" value="ECO:0007669"/>
    <property type="project" value="InterPro"/>
</dbReference>
<dbReference type="EMBL" id="FMHU01000002">
    <property type="protein sequence ID" value="SCL28157.1"/>
    <property type="molecule type" value="Genomic_DNA"/>
</dbReference>
<reference evidence="4" key="1">
    <citation type="submission" date="2016-06" db="EMBL/GenBank/DDBJ databases">
        <authorList>
            <person name="Varghese N."/>
        </authorList>
    </citation>
    <scope>NUCLEOTIDE SEQUENCE [LARGE SCALE GENOMIC DNA]</scope>
    <source>
        <strain evidence="4">DSM 46123</strain>
    </source>
</reference>
<evidence type="ECO:0000313" key="3">
    <source>
        <dbReference type="EMBL" id="SCL28157.1"/>
    </source>
</evidence>
<dbReference type="GO" id="GO:0005975">
    <property type="term" value="P:carbohydrate metabolic process"/>
    <property type="evidence" value="ECO:0007669"/>
    <property type="project" value="InterPro"/>
</dbReference>
<dbReference type="STRING" id="47866.GA0074694_5026"/>
<evidence type="ECO:0000256" key="1">
    <source>
        <dbReference type="SAM" id="MobiDB-lite"/>
    </source>
</evidence>
<evidence type="ECO:0000313" key="4">
    <source>
        <dbReference type="Proteomes" id="UP000198906"/>
    </source>
</evidence>
<dbReference type="GO" id="GO:0030247">
    <property type="term" value="F:polysaccharide binding"/>
    <property type="evidence" value="ECO:0007669"/>
    <property type="project" value="InterPro"/>
</dbReference>
<dbReference type="InterPro" id="IPR001919">
    <property type="entry name" value="CBD2"/>
</dbReference>
<name>A0A1C6SFF9_9ACTN</name>
<dbReference type="InterPro" id="IPR008965">
    <property type="entry name" value="CBM2/CBM3_carb-bd_dom_sf"/>
</dbReference>
<proteinExistence type="predicted"/>
<accession>A0A1C6SFF9</accession>
<evidence type="ECO:0000259" key="2">
    <source>
        <dbReference type="Pfam" id="PF00553"/>
    </source>
</evidence>
<feature type="domain" description="CBM2" evidence="2">
    <location>
        <begin position="36"/>
        <end position="75"/>
    </location>
</feature>
<dbReference type="SUPFAM" id="SSF49384">
    <property type="entry name" value="Carbohydrate-binding domain"/>
    <property type="match status" value="1"/>
</dbReference>
<dbReference type="Pfam" id="PF00553">
    <property type="entry name" value="CBM_2"/>
    <property type="match status" value="1"/>
</dbReference>
<protein>
    <submittedName>
        <fullName evidence="3">Cellulose binding domain-containing protein</fullName>
    </submittedName>
</protein>
<dbReference type="Proteomes" id="UP000198906">
    <property type="component" value="Unassembled WGS sequence"/>
</dbReference>
<sequence>MSSARTCQCGEPGVPVPGRAADPNLRGRNTCVREPENLAYNAAIGVGGSVTLGFQATHAGNSAEPSAFTLNGTPCAIA</sequence>
<keyword evidence="4" id="KW-1185">Reference proteome</keyword>
<gene>
    <name evidence="3" type="ORF">GA0074694_5026</name>
</gene>
<dbReference type="Gene3D" id="2.60.40.290">
    <property type="match status" value="1"/>
</dbReference>